<dbReference type="InterPro" id="IPR001304">
    <property type="entry name" value="C-type_lectin-like"/>
</dbReference>
<dbReference type="PANTHER" id="PTHR45691">
    <property type="entry name" value="PROTEIN DIAPHANOUS"/>
    <property type="match status" value="1"/>
</dbReference>
<keyword evidence="5" id="KW-1185">Reference proteome</keyword>
<evidence type="ECO:0000313" key="4">
    <source>
        <dbReference type="EMBL" id="GIL60651.1"/>
    </source>
</evidence>
<dbReference type="AlphaFoldDB" id="A0A8J4BFR3"/>
<dbReference type="InterPro" id="IPR016187">
    <property type="entry name" value="CTDL_fold"/>
</dbReference>
<proteinExistence type="predicted"/>
<evidence type="ECO:0000259" key="3">
    <source>
        <dbReference type="PROSITE" id="PS50041"/>
    </source>
</evidence>
<evidence type="ECO:0000256" key="2">
    <source>
        <dbReference type="SAM" id="Phobius"/>
    </source>
</evidence>
<name>A0A8J4BFR3_9CHLO</name>
<feature type="domain" description="C-type lectin" evidence="3">
    <location>
        <begin position="140"/>
        <end position="273"/>
    </location>
</feature>
<protein>
    <recommendedName>
        <fullName evidence="3">C-type lectin domain-containing protein</fullName>
    </recommendedName>
</protein>
<dbReference type="PROSITE" id="PS50041">
    <property type="entry name" value="C_TYPE_LECTIN_2"/>
    <property type="match status" value="1"/>
</dbReference>
<evidence type="ECO:0000256" key="1">
    <source>
        <dbReference type="SAM" id="MobiDB-lite"/>
    </source>
</evidence>
<feature type="region of interest" description="Disordered" evidence="1">
    <location>
        <begin position="41"/>
        <end position="127"/>
    </location>
</feature>
<keyword evidence="2" id="KW-1133">Transmembrane helix</keyword>
<dbReference type="InterPro" id="IPR016186">
    <property type="entry name" value="C-type_lectin-like/link_sf"/>
</dbReference>
<dbReference type="GO" id="GO:0030041">
    <property type="term" value="P:actin filament polymerization"/>
    <property type="evidence" value="ECO:0007669"/>
    <property type="project" value="TreeGrafter"/>
</dbReference>
<evidence type="ECO:0000313" key="5">
    <source>
        <dbReference type="Proteomes" id="UP000747399"/>
    </source>
</evidence>
<feature type="compositionally biased region" description="Pro residues" evidence="1">
    <location>
        <begin position="47"/>
        <end position="124"/>
    </location>
</feature>
<organism evidence="4 5">
    <name type="scientific">Volvox africanus</name>
    <dbReference type="NCBI Taxonomy" id="51714"/>
    <lineage>
        <taxon>Eukaryota</taxon>
        <taxon>Viridiplantae</taxon>
        <taxon>Chlorophyta</taxon>
        <taxon>core chlorophytes</taxon>
        <taxon>Chlorophyceae</taxon>
        <taxon>CS clade</taxon>
        <taxon>Chlamydomonadales</taxon>
        <taxon>Volvocaceae</taxon>
        <taxon>Volvox</taxon>
    </lineage>
</organism>
<dbReference type="PANTHER" id="PTHR45691:SF6">
    <property type="entry name" value="PROTEIN DIAPHANOUS"/>
    <property type="match status" value="1"/>
</dbReference>
<dbReference type="InterPro" id="IPR051412">
    <property type="entry name" value="Formin_Homology_Diaphanous_sf"/>
</dbReference>
<accession>A0A8J4BFR3</accession>
<gene>
    <name evidence="4" type="ORF">Vafri_15187</name>
</gene>
<reference evidence="4" key="1">
    <citation type="journal article" date="2021" name="Proc. Natl. Acad. Sci. U.S.A.">
        <title>Three genomes in the algal genus Volvox reveal the fate of a haploid sex-determining region after a transition to homothallism.</title>
        <authorList>
            <person name="Yamamoto K."/>
            <person name="Hamaji T."/>
            <person name="Kawai-Toyooka H."/>
            <person name="Matsuzaki R."/>
            <person name="Takahashi F."/>
            <person name="Nishimura Y."/>
            <person name="Kawachi M."/>
            <person name="Noguchi H."/>
            <person name="Minakuchi Y."/>
            <person name="Umen J.G."/>
            <person name="Toyoda A."/>
            <person name="Nozaki H."/>
        </authorList>
    </citation>
    <scope>NUCLEOTIDE SEQUENCE</scope>
    <source>
        <strain evidence="4">NIES-3780</strain>
    </source>
</reference>
<feature type="transmembrane region" description="Helical" evidence="2">
    <location>
        <begin position="427"/>
        <end position="452"/>
    </location>
</feature>
<dbReference type="SUPFAM" id="SSF56436">
    <property type="entry name" value="C-type lectin-like"/>
    <property type="match status" value="1"/>
</dbReference>
<dbReference type="GO" id="GO:0005884">
    <property type="term" value="C:actin filament"/>
    <property type="evidence" value="ECO:0007669"/>
    <property type="project" value="TreeGrafter"/>
</dbReference>
<dbReference type="Gene3D" id="3.10.100.10">
    <property type="entry name" value="Mannose-Binding Protein A, subunit A"/>
    <property type="match status" value="1"/>
</dbReference>
<keyword evidence="2" id="KW-0472">Membrane</keyword>
<sequence length="466" mass="51220">MEPVGMARPRTARLSSSWLPNRNQSLGYLLTLILFLSTIRGGVSQRPPQPPRPPPSPRPPPNPPPPGPPPSPFPPPPSPLPPEPSPRPPRPPPPSPPPPIPPDPPSPPSPPPRPPNAPPAPFAPPTNLSMYSVRTDIGTYYVFRDSISWTAAQEHCLSLKLSLAAWPTKAELDRIFREIWDYYYMPDFWVGVIRRANATSFEFADGVVMPEVDSLVFNETADMNVPCINDTLRGCCVSLTDLILEPFIGVLQTDRSPHLALRNCLSLRPFVCYGPAPSSPSPPSPPNVPLVARVELRFLLNYLALVATVDHYQQFLAQVAQLVQDYYGTKVVVDELFQQDSGTEKPTVVRIRVFLPSAVTGDLAGTYLSKLINSPSEIFISSFQMDYEIATPIRAYLLQVMDINTGQPPSPANRQVARVSEKQTQRIALGAALGVGLGLAVLISVIVVFVVIRRRRAALRVLQEIH</sequence>
<keyword evidence="2" id="KW-0812">Transmembrane</keyword>
<dbReference type="CDD" id="cd00037">
    <property type="entry name" value="CLECT"/>
    <property type="match status" value="1"/>
</dbReference>
<dbReference type="Proteomes" id="UP000747399">
    <property type="component" value="Unassembled WGS sequence"/>
</dbReference>
<comment type="caution">
    <text evidence="4">The sequence shown here is derived from an EMBL/GenBank/DDBJ whole genome shotgun (WGS) entry which is preliminary data.</text>
</comment>
<dbReference type="EMBL" id="BNCO01000041">
    <property type="protein sequence ID" value="GIL60651.1"/>
    <property type="molecule type" value="Genomic_DNA"/>
</dbReference>
<dbReference type="PRINTS" id="PR01217">
    <property type="entry name" value="PRICHEXTENSN"/>
</dbReference>